<evidence type="ECO:0000256" key="5">
    <source>
        <dbReference type="ARBA" id="ARBA00022723"/>
    </source>
</evidence>
<gene>
    <name evidence="11" type="ORF">SeLEV6574_g04555</name>
</gene>
<comment type="caution">
    <text evidence="11">The sequence shown here is derived from an EMBL/GenBank/DDBJ whole genome shotgun (WGS) entry which is preliminary data.</text>
</comment>
<dbReference type="InterPro" id="IPR010255">
    <property type="entry name" value="Haem_peroxidase_sf"/>
</dbReference>
<evidence type="ECO:0000256" key="1">
    <source>
        <dbReference type="ARBA" id="ARBA00003917"/>
    </source>
</evidence>
<dbReference type="InterPro" id="IPR019793">
    <property type="entry name" value="Peroxidases_heam-ligand_BS"/>
</dbReference>
<dbReference type="Gene3D" id="1.10.420.10">
    <property type="entry name" value="Peroxidase, domain 2"/>
    <property type="match status" value="1"/>
</dbReference>
<dbReference type="GO" id="GO:0000302">
    <property type="term" value="P:response to reactive oxygen species"/>
    <property type="evidence" value="ECO:0007669"/>
    <property type="project" value="TreeGrafter"/>
</dbReference>
<dbReference type="PROSITE" id="PS00436">
    <property type="entry name" value="PEROXIDASE_2"/>
    <property type="match status" value="1"/>
</dbReference>
<dbReference type="GO" id="GO:0004601">
    <property type="term" value="F:peroxidase activity"/>
    <property type="evidence" value="ECO:0007669"/>
    <property type="project" value="UniProtKB-KW"/>
</dbReference>
<dbReference type="OrthoDB" id="2859658at2759"/>
<dbReference type="VEuPathDB" id="FungiDB:SeMB42_g05992"/>
<dbReference type="Pfam" id="PF00141">
    <property type="entry name" value="peroxidase"/>
    <property type="match status" value="1"/>
</dbReference>
<evidence type="ECO:0000256" key="2">
    <source>
        <dbReference type="ARBA" id="ARBA00005997"/>
    </source>
</evidence>
<dbReference type="PROSITE" id="PS50873">
    <property type="entry name" value="PEROXIDASE_4"/>
    <property type="match status" value="1"/>
</dbReference>
<evidence type="ECO:0000256" key="9">
    <source>
        <dbReference type="SAM" id="MobiDB-lite"/>
    </source>
</evidence>
<dbReference type="EMBL" id="QEAM01000186">
    <property type="protein sequence ID" value="TPX44335.1"/>
    <property type="molecule type" value="Genomic_DNA"/>
</dbReference>
<accession>A0A507CYW1</accession>
<reference evidence="11 12" key="1">
    <citation type="journal article" date="2019" name="Sci. Rep.">
        <title>Comparative genomics of chytrid fungi reveal insights into the obligate biotrophic and pathogenic lifestyle of Synchytrium endobioticum.</title>
        <authorList>
            <person name="van de Vossenberg B.T.L.H."/>
            <person name="Warris S."/>
            <person name="Nguyen H.D.T."/>
            <person name="van Gent-Pelzer M.P.E."/>
            <person name="Joly D.L."/>
            <person name="van de Geest H.C."/>
            <person name="Bonants P.J.M."/>
            <person name="Smith D.S."/>
            <person name="Levesque C.A."/>
            <person name="van der Lee T.A.J."/>
        </authorList>
    </citation>
    <scope>NUCLEOTIDE SEQUENCE [LARGE SCALE GENOMIC DNA]</scope>
    <source>
        <strain evidence="11 12">LEV6574</strain>
    </source>
</reference>
<dbReference type="InterPro" id="IPR002016">
    <property type="entry name" value="Haem_peroxidase"/>
</dbReference>
<evidence type="ECO:0000256" key="8">
    <source>
        <dbReference type="RuleBase" id="RU363051"/>
    </source>
</evidence>
<evidence type="ECO:0000256" key="7">
    <source>
        <dbReference type="ARBA" id="ARBA00023004"/>
    </source>
</evidence>
<evidence type="ECO:0000313" key="12">
    <source>
        <dbReference type="Proteomes" id="UP000320475"/>
    </source>
</evidence>
<dbReference type="Gene3D" id="1.10.520.10">
    <property type="match status" value="1"/>
</dbReference>
<dbReference type="GO" id="GO:0034599">
    <property type="term" value="P:cellular response to oxidative stress"/>
    <property type="evidence" value="ECO:0007669"/>
    <property type="project" value="InterPro"/>
</dbReference>
<dbReference type="PRINTS" id="PR00458">
    <property type="entry name" value="PEROXIDASE"/>
</dbReference>
<keyword evidence="3 8" id="KW-0575">Peroxidase</keyword>
<protein>
    <recommendedName>
        <fullName evidence="8">Peroxidase</fullName>
        <ecNumber evidence="8">1.11.1.-</ecNumber>
    </recommendedName>
</protein>
<comment type="function">
    <text evidence="1">Destroys radicals which are normally produced within the cells and which are toxic to biological systems.</text>
</comment>
<feature type="domain" description="Plant heme peroxidase family profile" evidence="10">
    <location>
        <begin position="71"/>
        <end position="283"/>
    </location>
</feature>
<keyword evidence="4" id="KW-0349">Heme</keyword>
<evidence type="ECO:0000256" key="4">
    <source>
        <dbReference type="ARBA" id="ARBA00022617"/>
    </source>
</evidence>
<dbReference type="InterPro" id="IPR019794">
    <property type="entry name" value="Peroxidases_AS"/>
</dbReference>
<dbReference type="FunFam" id="1.10.520.10:FF:000005">
    <property type="entry name" value="Cytochrome c peroxidase"/>
    <property type="match status" value="1"/>
</dbReference>
<dbReference type="PANTHER" id="PTHR31356:SF36">
    <property type="entry name" value="L-ASCORBATE PEROXIDASE 3"/>
    <property type="match status" value="1"/>
</dbReference>
<dbReference type="PANTHER" id="PTHR31356">
    <property type="entry name" value="THYLAKOID LUMENAL 29 KDA PROTEIN, CHLOROPLASTIC-RELATED"/>
    <property type="match status" value="1"/>
</dbReference>
<dbReference type="SUPFAM" id="SSF48113">
    <property type="entry name" value="Heme-dependent peroxidases"/>
    <property type="match status" value="1"/>
</dbReference>
<dbReference type="AlphaFoldDB" id="A0A507CYW1"/>
<evidence type="ECO:0000259" key="10">
    <source>
        <dbReference type="PROSITE" id="PS50873"/>
    </source>
</evidence>
<evidence type="ECO:0000313" key="11">
    <source>
        <dbReference type="EMBL" id="TPX44335.1"/>
    </source>
</evidence>
<keyword evidence="7" id="KW-0408">Iron</keyword>
<sequence>MAHGKYDEIRKDIAKVLKVFPEWDDGSLAPVLVRLAWHASGTYEKNTKSGGSNGATMRFAPESTDGANNGLQYARALLESVRLKYPWISQADLWTLAGCVAIEQMGGPHIEWLPGRSDRDAKNLTAKDVPPNGRLPDASKDAQHLRDVFYRMGFNDREIVALSGAHAVGRCHKDRSGYDGPWTRTPTRFSNGFYKHLLNETWKPRKWDGPLQYEDESGELMMLPTDMELIKDAKFKPIVEEYAKDKNVFFKDFACAFAKLIELGVHRVAADSAANTLSQEIQRCNIEVLDSEICTMSQCR</sequence>
<comment type="similarity">
    <text evidence="2">Belongs to the peroxidase family. Cytochrome c peroxidase subfamily.</text>
</comment>
<evidence type="ECO:0000256" key="6">
    <source>
        <dbReference type="ARBA" id="ARBA00023002"/>
    </source>
</evidence>
<dbReference type="InterPro" id="IPR002207">
    <property type="entry name" value="Peroxidase_I"/>
</dbReference>
<dbReference type="PRINTS" id="PR00459">
    <property type="entry name" value="ASPEROXIDASE"/>
</dbReference>
<dbReference type="PROSITE" id="PS00435">
    <property type="entry name" value="PEROXIDASE_1"/>
    <property type="match status" value="1"/>
</dbReference>
<dbReference type="GO" id="GO:0020037">
    <property type="term" value="F:heme binding"/>
    <property type="evidence" value="ECO:0007669"/>
    <property type="project" value="UniProtKB-UniRule"/>
</dbReference>
<dbReference type="FunFam" id="1.10.420.10:FF:000009">
    <property type="entry name" value="Ascorbate peroxidase"/>
    <property type="match status" value="1"/>
</dbReference>
<proteinExistence type="inferred from homology"/>
<dbReference type="Proteomes" id="UP000320475">
    <property type="component" value="Unassembled WGS sequence"/>
</dbReference>
<keyword evidence="6 8" id="KW-0560">Oxidoreductase</keyword>
<organism evidence="11 12">
    <name type="scientific">Synchytrium endobioticum</name>
    <dbReference type="NCBI Taxonomy" id="286115"/>
    <lineage>
        <taxon>Eukaryota</taxon>
        <taxon>Fungi</taxon>
        <taxon>Fungi incertae sedis</taxon>
        <taxon>Chytridiomycota</taxon>
        <taxon>Chytridiomycota incertae sedis</taxon>
        <taxon>Chytridiomycetes</taxon>
        <taxon>Synchytriales</taxon>
        <taxon>Synchytriaceae</taxon>
        <taxon>Synchytrium</taxon>
    </lineage>
</organism>
<dbReference type="GO" id="GO:0046872">
    <property type="term" value="F:metal ion binding"/>
    <property type="evidence" value="ECO:0007669"/>
    <property type="project" value="UniProtKB-UniRule"/>
</dbReference>
<dbReference type="InterPro" id="IPR044831">
    <property type="entry name" value="Ccp1-like"/>
</dbReference>
<feature type="region of interest" description="Disordered" evidence="9">
    <location>
        <begin position="121"/>
        <end position="140"/>
    </location>
</feature>
<evidence type="ECO:0000256" key="3">
    <source>
        <dbReference type="ARBA" id="ARBA00022559"/>
    </source>
</evidence>
<dbReference type="GO" id="GO:0042744">
    <property type="term" value="P:hydrogen peroxide catabolic process"/>
    <property type="evidence" value="ECO:0007669"/>
    <property type="project" value="TreeGrafter"/>
</dbReference>
<keyword evidence="5" id="KW-0479">Metal-binding</keyword>
<dbReference type="CDD" id="cd00691">
    <property type="entry name" value="ascorbate_peroxidase"/>
    <property type="match status" value="1"/>
</dbReference>
<name>A0A507CYW1_9FUNG</name>
<dbReference type="EC" id="1.11.1.-" evidence="8"/>